<keyword evidence="1" id="KW-0472">Membrane</keyword>
<protein>
    <submittedName>
        <fullName evidence="3">Acyltransferase</fullName>
        <ecNumber evidence="3">2.3.1.-</ecNumber>
    </submittedName>
</protein>
<evidence type="ECO:0000313" key="3">
    <source>
        <dbReference type="EMBL" id="MFC6355283.1"/>
    </source>
</evidence>
<feature type="transmembrane region" description="Helical" evidence="1">
    <location>
        <begin position="381"/>
        <end position="398"/>
    </location>
</feature>
<dbReference type="EMBL" id="JBHSTP010000001">
    <property type="protein sequence ID" value="MFC6355283.1"/>
    <property type="molecule type" value="Genomic_DNA"/>
</dbReference>
<feature type="transmembrane region" description="Helical" evidence="1">
    <location>
        <begin position="200"/>
        <end position="220"/>
    </location>
</feature>
<keyword evidence="1" id="KW-1133">Transmembrane helix</keyword>
<dbReference type="EC" id="2.3.1.-" evidence="3"/>
<evidence type="ECO:0000256" key="1">
    <source>
        <dbReference type="SAM" id="Phobius"/>
    </source>
</evidence>
<feature type="transmembrane region" description="Helical" evidence="1">
    <location>
        <begin position="232"/>
        <end position="252"/>
    </location>
</feature>
<keyword evidence="4" id="KW-1185">Reference proteome</keyword>
<dbReference type="GO" id="GO:0016746">
    <property type="term" value="F:acyltransferase activity"/>
    <property type="evidence" value="ECO:0007669"/>
    <property type="project" value="UniProtKB-KW"/>
</dbReference>
<feature type="domain" description="Acyltransferase 3" evidence="2">
    <location>
        <begin position="24"/>
        <end position="348"/>
    </location>
</feature>
<dbReference type="Proteomes" id="UP001596306">
    <property type="component" value="Unassembled WGS sequence"/>
</dbReference>
<name>A0ABW1VEJ8_9MICO</name>
<feature type="transmembrane region" description="Helical" evidence="1">
    <location>
        <begin position="67"/>
        <end position="90"/>
    </location>
</feature>
<evidence type="ECO:0000313" key="4">
    <source>
        <dbReference type="Proteomes" id="UP001596306"/>
    </source>
</evidence>
<dbReference type="RefSeq" id="WP_386727891.1">
    <property type="nucleotide sequence ID" value="NZ_JBHSTP010000001.1"/>
</dbReference>
<feature type="transmembrane region" description="Helical" evidence="1">
    <location>
        <begin position="111"/>
        <end position="133"/>
    </location>
</feature>
<keyword evidence="3" id="KW-0012">Acyltransferase</keyword>
<feature type="transmembrane region" description="Helical" evidence="1">
    <location>
        <begin position="339"/>
        <end position="360"/>
    </location>
</feature>
<sequence length="438" mass="46648">MNSGSTPPSTGSVPETDAARDPVMDLVRVLCVVLVIVAHLLMIGAVIEPGVGLVIRRPLLEQSWLAPVTWIAQIMPLFFVVGGFAGIGAWTRLETSGGTASEFIRARLLRLARPAVPLFAFFTVGIFVLYLTGVAPSSVAAMAAGVASPLWFLAAYTFAQAYLPGMATLHKNRPLGTLLTLAGCAVAIDALRFASGIEVLGLLNMIFVWLFVQQLGFWVADGWFARRSRWTILGIGAGSYLLLFLLVTSGYPENMLDNLNPPTVAILSLAIGQTCLLVLAHPALALLMRSRILRRIVGIVGGHLMTLYLWHLPVLALVIGLLLLTPLPTPQPGSVAWWWTRPLILACAALALGGLARLLGRFEQPMPSHDEDGRLIKTSNWSVGLSASLMVIPPFTVMLFGLDFAIAVVSTALLAVAVAVQKPIAAPEPDTGASAIAS</sequence>
<proteinExistence type="predicted"/>
<keyword evidence="1" id="KW-0812">Transmembrane</keyword>
<organism evidence="3 4">
    <name type="scientific">Luethyella okanaganae</name>
    <dbReference type="NCBI Taxonomy" id="69372"/>
    <lineage>
        <taxon>Bacteria</taxon>
        <taxon>Bacillati</taxon>
        <taxon>Actinomycetota</taxon>
        <taxon>Actinomycetes</taxon>
        <taxon>Micrococcales</taxon>
        <taxon>Microbacteriaceae</taxon>
        <taxon>Luethyella</taxon>
    </lineage>
</organism>
<feature type="transmembrane region" description="Helical" evidence="1">
    <location>
        <begin position="26"/>
        <end position="47"/>
    </location>
</feature>
<reference evidence="4" key="1">
    <citation type="journal article" date="2019" name="Int. J. Syst. Evol. Microbiol.">
        <title>The Global Catalogue of Microorganisms (GCM) 10K type strain sequencing project: providing services to taxonomists for standard genome sequencing and annotation.</title>
        <authorList>
            <consortium name="The Broad Institute Genomics Platform"/>
            <consortium name="The Broad Institute Genome Sequencing Center for Infectious Disease"/>
            <person name="Wu L."/>
            <person name="Ma J."/>
        </authorList>
    </citation>
    <scope>NUCLEOTIDE SEQUENCE [LARGE SCALE GENOMIC DNA]</scope>
    <source>
        <strain evidence="4">CCUG 43304</strain>
    </source>
</reference>
<dbReference type="InterPro" id="IPR002656">
    <property type="entry name" value="Acyl_transf_3_dom"/>
</dbReference>
<feature type="transmembrane region" description="Helical" evidence="1">
    <location>
        <begin position="264"/>
        <end position="287"/>
    </location>
</feature>
<feature type="transmembrane region" description="Helical" evidence="1">
    <location>
        <begin position="175"/>
        <end position="194"/>
    </location>
</feature>
<dbReference type="Pfam" id="PF01757">
    <property type="entry name" value="Acyl_transf_3"/>
    <property type="match status" value="1"/>
</dbReference>
<feature type="transmembrane region" description="Helical" evidence="1">
    <location>
        <begin position="139"/>
        <end position="163"/>
    </location>
</feature>
<feature type="transmembrane region" description="Helical" evidence="1">
    <location>
        <begin position="307"/>
        <end position="327"/>
    </location>
</feature>
<evidence type="ECO:0000259" key="2">
    <source>
        <dbReference type="Pfam" id="PF01757"/>
    </source>
</evidence>
<comment type="caution">
    <text evidence="3">The sequence shown here is derived from an EMBL/GenBank/DDBJ whole genome shotgun (WGS) entry which is preliminary data.</text>
</comment>
<keyword evidence="3" id="KW-0808">Transferase</keyword>
<accession>A0ABW1VEJ8</accession>
<gene>
    <name evidence="3" type="ORF">ACFQB0_04055</name>
</gene>